<dbReference type="AlphaFoldDB" id="A0A840CH64"/>
<comment type="caution">
    <text evidence="2">The sequence shown here is derived from an EMBL/GenBank/DDBJ whole genome shotgun (WGS) entry which is preliminary data.</text>
</comment>
<dbReference type="GO" id="GO:0016757">
    <property type="term" value="F:glycosyltransferase activity"/>
    <property type="evidence" value="ECO:0007669"/>
    <property type="project" value="UniProtKB-ARBA"/>
</dbReference>
<sequence length="372" mass="40585">MNRPRLAFVLQDALGWRTYRAQLERVLRGREDIEARVVSVSLSRWDTLLHKRNNMRQRDHLFRRIDPIDAFSGRSGRTVRAMLSTFSPDAVHFAAHWPAAAIAQAPAAPPFTVTLDNTRAGIERDLPRDAWNPKDMAREAALLRGAAHMFPMSRWAAGSLRDDCGVADTAITVMPPSIDLKRFRPEARSDNAPGKLRVVFIGNDIRRKGAARLVEWIKGPLADMAELHIVSGDPASRSLADHAIVHGRVPNDRLVGELLPSMDVLCLPTRSDMSPQVLAEAAAAGLPAVASAIGGIPDLVIDGQTGFTPDAADDVGFVQALGGLAEDRRLARQMGDAALKHAHAHFDAARNFNDLIDRLVSLASVDRGKELS</sequence>
<gene>
    <name evidence="2" type="ORF">GGR17_003271</name>
</gene>
<accession>A0A840CH64</accession>
<reference evidence="2" key="1">
    <citation type="submission" date="2020-08" db="EMBL/GenBank/DDBJ databases">
        <title>Genomic Encyclopedia of Type Strains, Phase IV (KMG-IV): sequencing the most valuable type-strain genomes for metagenomic binning, comparative biology and taxonomic classification.</title>
        <authorList>
            <person name="Goeker M."/>
        </authorList>
    </citation>
    <scope>NUCLEOTIDE SEQUENCE [LARGE SCALE GENOMIC DNA]</scope>
    <source>
        <strain evidence="2">DSM 105040</strain>
    </source>
</reference>
<evidence type="ECO:0000313" key="3">
    <source>
        <dbReference type="Proteomes" id="UP000585681"/>
    </source>
</evidence>
<dbReference type="InterPro" id="IPR050194">
    <property type="entry name" value="Glycosyltransferase_grp1"/>
</dbReference>
<proteinExistence type="predicted"/>
<dbReference type="Proteomes" id="UP000585681">
    <property type="component" value="Unassembled WGS sequence"/>
</dbReference>
<dbReference type="PANTHER" id="PTHR45947:SF15">
    <property type="entry name" value="TEICHURONIC ACID BIOSYNTHESIS GLYCOSYLTRANSFERASE TUAC-RELATED"/>
    <property type="match status" value="1"/>
</dbReference>
<keyword evidence="3" id="KW-1185">Reference proteome</keyword>
<evidence type="ECO:0000259" key="1">
    <source>
        <dbReference type="Pfam" id="PF13439"/>
    </source>
</evidence>
<name>A0A840CH64_9RHOB</name>
<dbReference type="Pfam" id="PF13439">
    <property type="entry name" value="Glyco_transf_4"/>
    <property type="match status" value="1"/>
</dbReference>
<dbReference type="EMBL" id="JACIEQ010000005">
    <property type="protein sequence ID" value="MBB4023442.1"/>
    <property type="molecule type" value="Genomic_DNA"/>
</dbReference>
<dbReference type="Pfam" id="PF13692">
    <property type="entry name" value="Glyco_trans_1_4"/>
    <property type="match status" value="1"/>
</dbReference>
<dbReference type="RefSeq" id="WP_054539618.1">
    <property type="nucleotide sequence ID" value="NZ_JACIEQ010000005.1"/>
</dbReference>
<dbReference type="PANTHER" id="PTHR45947">
    <property type="entry name" value="SULFOQUINOVOSYL TRANSFERASE SQD2"/>
    <property type="match status" value="1"/>
</dbReference>
<protein>
    <submittedName>
        <fullName evidence="2">Glycosyltransferase involved in cell wall biosynthesis</fullName>
    </submittedName>
</protein>
<dbReference type="CDD" id="cd03801">
    <property type="entry name" value="GT4_PimA-like"/>
    <property type="match status" value="1"/>
</dbReference>
<dbReference type="SUPFAM" id="SSF53756">
    <property type="entry name" value="UDP-Glycosyltransferase/glycogen phosphorylase"/>
    <property type="match status" value="1"/>
</dbReference>
<dbReference type="Gene3D" id="3.40.50.2000">
    <property type="entry name" value="Glycogen Phosphorylase B"/>
    <property type="match status" value="2"/>
</dbReference>
<dbReference type="InterPro" id="IPR028098">
    <property type="entry name" value="Glyco_trans_4-like_N"/>
</dbReference>
<keyword evidence="2" id="KW-0808">Transferase</keyword>
<feature type="domain" description="Glycosyltransferase subfamily 4-like N-terminal" evidence="1">
    <location>
        <begin position="44"/>
        <end position="182"/>
    </location>
</feature>
<organism evidence="2 3">
    <name type="scientific">Actibacterium naphthalenivorans</name>
    <dbReference type="NCBI Taxonomy" id="1614693"/>
    <lineage>
        <taxon>Bacteria</taxon>
        <taxon>Pseudomonadati</taxon>
        <taxon>Pseudomonadota</taxon>
        <taxon>Alphaproteobacteria</taxon>
        <taxon>Rhodobacterales</taxon>
        <taxon>Roseobacteraceae</taxon>
        <taxon>Actibacterium</taxon>
    </lineage>
</organism>
<evidence type="ECO:0000313" key="2">
    <source>
        <dbReference type="EMBL" id="MBB4023442.1"/>
    </source>
</evidence>